<evidence type="ECO:0000313" key="2">
    <source>
        <dbReference type="EMBL" id="UTY39276.1"/>
    </source>
</evidence>
<evidence type="ECO:0000259" key="1">
    <source>
        <dbReference type="Pfam" id="PF13182"/>
    </source>
</evidence>
<keyword evidence="3" id="KW-1185">Reference proteome</keyword>
<evidence type="ECO:0000313" key="3">
    <source>
        <dbReference type="Proteomes" id="UP001060112"/>
    </source>
</evidence>
<dbReference type="EMBL" id="CP101620">
    <property type="protein sequence ID" value="UTY39276.1"/>
    <property type="molecule type" value="Genomic_DNA"/>
</dbReference>
<proteinExistence type="predicted"/>
<name>A0ABY5I1T2_9FIRM</name>
<organism evidence="2 3">
    <name type="scientific">Allocoprobacillus halotolerans</name>
    <dbReference type="NCBI Taxonomy" id="2944914"/>
    <lineage>
        <taxon>Bacteria</taxon>
        <taxon>Bacillati</taxon>
        <taxon>Bacillota</taxon>
        <taxon>Erysipelotrichia</taxon>
        <taxon>Erysipelotrichales</taxon>
        <taxon>Erysipelotrichaceae</taxon>
        <taxon>Allocoprobacillus</taxon>
    </lineage>
</organism>
<gene>
    <name evidence="2" type="ORF">NMU03_00095</name>
</gene>
<dbReference type="Proteomes" id="UP001060112">
    <property type="component" value="Chromosome"/>
</dbReference>
<dbReference type="RefSeq" id="WP_290140262.1">
    <property type="nucleotide sequence ID" value="NZ_CP101620.1"/>
</dbReference>
<feature type="domain" description="DUF4007" evidence="1">
    <location>
        <begin position="5"/>
        <end position="283"/>
    </location>
</feature>
<dbReference type="InterPro" id="IPR025248">
    <property type="entry name" value="DUF4007"/>
</dbReference>
<dbReference type="Pfam" id="PF13182">
    <property type="entry name" value="DUF4007"/>
    <property type="match status" value="1"/>
</dbReference>
<sequence length="289" mass="33958">MKTKFKGHETFYFREGWLSKALFNMIDGNSTTMFSHIKDGVSKLGVGANMVKSIKYWLTVTGLIRYRGRGYCLTQFGQLISNYDLYIENELTLWLLHFHLCTNRSEATTWYLFWNEFKAESFETKDVEVVLTNYLNNNQVEFKESALKNDIGVLLNMYSKTLGDDDPEENIVCPLSKLNLITQNQNVYEKKIPILQEGHEIIILYILSKSKNEDGYTYLEQGYMKLSQAEEILNKYMNLNRLLVNEYIDMLKNKYIKVENTAGLDMIYFNENLDVDHIIEEYYERGMNL</sequence>
<accession>A0ABY5I1T2</accession>
<reference evidence="2" key="1">
    <citation type="submission" date="2022-07" db="EMBL/GenBank/DDBJ databases">
        <title>Faecal culturing of patients with breast cancer.</title>
        <authorList>
            <person name="Teng N.M.Y."/>
            <person name="Kiu R."/>
            <person name="Evans R."/>
            <person name="Baker D.J."/>
            <person name="Zenner C."/>
            <person name="Robinson S.D."/>
            <person name="Hall L.J."/>
        </authorList>
    </citation>
    <scope>NUCLEOTIDE SEQUENCE</scope>
    <source>
        <strain evidence="2">LH1062</strain>
    </source>
</reference>
<protein>
    <submittedName>
        <fullName evidence="2">DUF4007 family protein</fullName>
    </submittedName>
</protein>